<gene>
    <name evidence="1" type="ORF">HPB47_008058</name>
</gene>
<sequence>MLSIENLIVVHINERFGHLLADMNKHRGLTLAKLKLCSQQHGDDSCASLQKCVNCHQAHAATSPDCPRLKMERKTCQVKARQNITFLEAAKVVKDQRKNKRHSDQQSRKFGAGIALLPRGQTTTSETDPGVQDSLRPSGIAKTAIPENDGRDHTAMDTGTHTYCKASQGIPPDPAEATSNPRRFSGVDAWSNRTKTAATGTSMQSTLRKVINLGFTTLRRLLELLPPSEFRTTLRSLLSKF</sequence>
<reference evidence="1 2" key="1">
    <citation type="journal article" date="2020" name="Cell">
        <title>Large-Scale Comparative Analyses of Tick Genomes Elucidate Their Genetic Diversity and Vector Capacities.</title>
        <authorList>
            <consortium name="Tick Genome and Microbiome Consortium (TIGMIC)"/>
            <person name="Jia N."/>
            <person name="Wang J."/>
            <person name="Shi W."/>
            <person name="Du L."/>
            <person name="Sun Y."/>
            <person name="Zhan W."/>
            <person name="Jiang J.F."/>
            <person name="Wang Q."/>
            <person name="Zhang B."/>
            <person name="Ji P."/>
            <person name="Bell-Sakyi L."/>
            <person name="Cui X.M."/>
            <person name="Yuan T.T."/>
            <person name="Jiang B.G."/>
            <person name="Yang W.F."/>
            <person name="Lam T.T."/>
            <person name="Chang Q.C."/>
            <person name="Ding S.J."/>
            <person name="Wang X.J."/>
            <person name="Zhu J.G."/>
            <person name="Ruan X.D."/>
            <person name="Zhao L."/>
            <person name="Wei J.T."/>
            <person name="Ye R.Z."/>
            <person name="Que T.C."/>
            <person name="Du C.H."/>
            <person name="Zhou Y.H."/>
            <person name="Cheng J.X."/>
            <person name="Dai P.F."/>
            <person name="Guo W.B."/>
            <person name="Han X.H."/>
            <person name="Huang E.J."/>
            <person name="Li L.F."/>
            <person name="Wei W."/>
            <person name="Gao Y.C."/>
            <person name="Liu J.Z."/>
            <person name="Shao H.Z."/>
            <person name="Wang X."/>
            <person name="Wang C.C."/>
            <person name="Yang T.C."/>
            <person name="Huo Q.B."/>
            <person name="Li W."/>
            <person name="Chen H.Y."/>
            <person name="Chen S.E."/>
            <person name="Zhou L.G."/>
            <person name="Ni X.B."/>
            <person name="Tian J.H."/>
            <person name="Sheng Y."/>
            <person name="Liu T."/>
            <person name="Pan Y.S."/>
            <person name="Xia L.Y."/>
            <person name="Li J."/>
            <person name="Zhao F."/>
            <person name="Cao W.C."/>
        </authorList>
    </citation>
    <scope>NUCLEOTIDE SEQUENCE [LARGE SCALE GENOMIC DNA]</scope>
    <source>
        <strain evidence="1">Iper-2018</strain>
    </source>
</reference>
<protein>
    <submittedName>
        <fullName evidence="1">Uncharacterized protein</fullName>
    </submittedName>
</protein>
<dbReference type="Proteomes" id="UP000805193">
    <property type="component" value="Unassembled WGS sequence"/>
</dbReference>
<proteinExistence type="predicted"/>
<dbReference type="EMBL" id="JABSTQ010011150">
    <property type="protein sequence ID" value="KAG0414775.1"/>
    <property type="molecule type" value="Genomic_DNA"/>
</dbReference>
<comment type="caution">
    <text evidence="1">The sequence shown here is derived from an EMBL/GenBank/DDBJ whole genome shotgun (WGS) entry which is preliminary data.</text>
</comment>
<accession>A0AC60P5S6</accession>
<name>A0AC60P5S6_IXOPE</name>
<evidence type="ECO:0000313" key="1">
    <source>
        <dbReference type="EMBL" id="KAG0414775.1"/>
    </source>
</evidence>
<evidence type="ECO:0000313" key="2">
    <source>
        <dbReference type="Proteomes" id="UP000805193"/>
    </source>
</evidence>
<organism evidence="1 2">
    <name type="scientific">Ixodes persulcatus</name>
    <name type="common">Taiga tick</name>
    <dbReference type="NCBI Taxonomy" id="34615"/>
    <lineage>
        <taxon>Eukaryota</taxon>
        <taxon>Metazoa</taxon>
        <taxon>Ecdysozoa</taxon>
        <taxon>Arthropoda</taxon>
        <taxon>Chelicerata</taxon>
        <taxon>Arachnida</taxon>
        <taxon>Acari</taxon>
        <taxon>Parasitiformes</taxon>
        <taxon>Ixodida</taxon>
        <taxon>Ixodoidea</taxon>
        <taxon>Ixodidae</taxon>
        <taxon>Ixodinae</taxon>
        <taxon>Ixodes</taxon>
    </lineage>
</organism>
<keyword evidence="2" id="KW-1185">Reference proteome</keyword>